<gene>
    <name evidence="2" type="ORF">ACFO60_37105</name>
</gene>
<evidence type="ECO:0000256" key="1">
    <source>
        <dbReference type="SAM" id="MobiDB-lite"/>
    </source>
</evidence>
<feature type="region of interest" description="Disordered" evidence="1">
    <location>
        <begin position="1"/>
        <end position="56"/>
    </location>
</feature>
<evidence type="ECO:0000313" key="2">
    <source>
        <dbReference type="EMBL" id="MFC4536419.1"/>
    </source>
</evidence>
<dbReference type="RefSeq" id="WP_380850840.1">
    <property type="nucleotide sequence ID" value="NZ_JBHSFP010000045.1"/>
</dbReference>
<reference evidence="3" key="1">
    <citation type="journal article" date="2019" name="Int. J. Syst. Evol. Microbiol.">
        <title>The Global Catalogue of Microorganisms (GCM) 10K type strain sequencing project: providing services to taxonomists for standard genome sequencing and annotation.</title>
        <authorList>
            <consortium name="The Broad Institute Genomics Platform"/>
            <consortium name="The Broad Institute Genome Sequencing Center for Infectious Disease"/>
            <person name="Wu L."/>
            <person name="Ma J."/>
        </authorList>
    </citation>
    <scope>NUCLEOTIDE SEQUENCE [LARGE SCALE GENOMIC DNA]</scope>
    <source>
        <strain evidence="3">CGMCC 4.7132</strain>
    </source>
</reference>
<feature type="compositionally biased region" description="Basic and acidic residues" evidence="1">
    <location>
        <begin position="29"/>
        <end position="38"/>
    </location>
</feature>
<evidence type="ECO:0000313" key="3">
    <source>
        <dbReference type="Proteomes" id="UP001596004"/>
    </source>
</evidence>
<organism evidence="2 3">
    <name type="scientific">Sphaerisporangium dianthi</name>
    <dbReference type="NCBI Taxonomy" id="1436120"/>
    <lineage>
        <taxon>Bacteria</taxon>
        <taxon>Bacillati</taxon>
        <taxon>Actinomycetota</taxon>
        <taxon>Actinomycetes</taxon>
        <taxon>Streptosporangiales</taxon>
        <taxon>Streptosporangiaceae</taxon>
        <taxon>Sphaerisporangium</taxon>
    </lineage>
</organism>
<keyword evidence="3" id="KW-1185">Reference proteome</keyword>
<comment type="caution">
    <text evidence="2">The sequence shown here is derived from an EMBL/GenBank/DDBJ whole genome shotgun (WGS) entry which is preliminary data.</text>
</comment>
<dbReference type="EMBL" id="JBHSFP010000045">
    <property type="protein sequence ID" value="MFC4536419.1"/>
    <property type="molecule type" value="Genomic_DNA"/>
</dbReference>
<accession>A0ABV9CV20</accession>
<sequence length="167" mass="17257">MRSVPGHREHHVAHAPAAGPAAVAKKIRARDGGEDGKKKCCKHCPPGPPGRPGRSEGISTALASPTGVVGIPAPLEYIGLAQGNGVALVRDPTSIGPANARWHDLSTIANYPSHVTDISLAAVPTTNVLHVTVRSATGFVRRTTCTLSVNVAWPGNCTAFTDVTPPL</sequence>
<name>A0ABV9CV20_9ACTN</name>
<feature type="compositionally biased region" description="Low complexity" evidence="1">
    <location>
        <begin position="14"/>
        <end position="24"/>
    </location>
</feature>
<proteinExistence type="predicted"/>
<dbReference type="Proteomes" id="UP001596004">
    <property type="component" value="Unassembled WGS sequence"/>
</dbReference>
<protein>
    <submittedName>
        <fullName evidence="2">Uncharacterized protein</fullName>
    </submittedName>
</protein>